<dbReference type="RefSeq" id="WP_021624812.1">
    <property type="nucleotide sequence ID" value="NZ_CABKST010000273.1"/>
</dbReference>
<reference evidence="1 2" key="1">
    <citation type="submission" date="2020-04" db="EMBL/GenBank/DDBJ databases">
        <authorList>
            <person name="Hitch T.C.A."/>
            <person name="Wylensek D."/>
            <person name="Clavel T."/>
        </authorList>
    </citation>
    <scope>NUCLEOTIDE SEQUENCE [LARGE SCALE GENOMIC DNA]</scope>
    <source>
        <strain evidence="1 2">WB01_D5_05</strain>
    </source>
</reference>
<organism evidence="1 2">
    <name type="scientific">Aneurinibacillus aneurinilyticus</name>
    <name type="common">Bacillus aneurinolyticus</name>
    <dbReference type="NCBI Taxonomy" id="1391"/>
    <lineage>
        <taxon>Bacteria</taxon>
        <taxon>Bacillati</taxon>
        <taxon>Bacillota</taxon>
        <taxon>Bacilli</taxon>
        <taxon>Bacillales</taxon>
        <taxon>Paenibacillaceae</taxon>
        <taxon>Aneurinibacillus group</taxon>
        <taxon>Aneurinibacillus</taxon>
    </lineage>
</organism>
<protein>
    <submittedName>
        <fullName evidence="1">Cyclic lactone autoinducer peptide</fullName>
    </submittedName>
</protein>
<dbReference type="GeneID" id="92842099"/>
<evidence type="ECO:0000313" key="2">
    <source>
        <dbReference type="Proteomes" id="UP000561326"/>
    </source>
</evidence>
<accession>A0A848D3R9</accession>
<name>A0A848D3R9_ANEAE</name>
<dbReference type="AlphaFoldDB" id="A0A848D3R9"/>
<proteinExistence type="predicted"/>
<dbReference type="EMBL" id="JABAGO010000051">
    <property type="protein sequence ID" value="NMF00677.1"/>
    <property type="molecule type" value="Genomic_DNA"/>
</dbReference>
<gene>
    <name evidence="1" type="ORF">HF838_20845</name>
</gene>
<comment type="caution">
    <text evidence="1">The sequence shown here is derived from an EMBL/GenBank/DDBJ whole genome shotgun (WGS) entry which is preliminary data.</text>
</comment>
<evidence type="ECO:0000313" key="1">
    <source>
        <dbReference type="EMBL" id="NMF00677.1"/>
    </source>
</evidence>
<sequence>MMKRVLYAMTSFFTVLAAFIVTPLSISALHTPEVPEELR</sequence>
<dbReference type="Proteomes" id="UP000561326">
    <property type="component" value="Unassembled WGS sequence"/>
</dbReference>
<dbReference type="InterPro" id="IPR009229">
    <property type="entry name" value="AgrD"/>
</dbReference>
<dbReference type="NCBIfam" id="TIGR04223">
    <property type="entry name" value="quorum_AgrD"/>
    <property type="match status" value="1"/>
</dbReference>